<comment type="similarity">
    <text evidence="3 15">Belongs to the peptidase S26B family.</text>
</comment>
<dbReference type="InterPro" id="IPR019756">
    <property type="entry name" value="Pept_S26A_signal_pept_1_Ser-AS"/>
</dbReference>
<name>A0A0A2LF17_PENIT</name>
<keyword evidence="9 15" id="KW-0256">Endoplasmic reticulum</keyword>
<evidence type="ECO:0000256" key="2">
    <source>
        <dbReference type="ARBA" id="ARBA00004648"/>
    </source>
</evidence>
<dbReference type="OrthoDB" id="10257561at2759"/>
<keyword evidence="11 15" id="KW-1133">Transmembrane helix</keyword>
<comment type="subunit">
    <text evidence="14">Component of the signal peptidase complex (SPC) composed of a catalytic subunit SEC11 and three accessory subunits SPC1, SPC2 and SPC3. The complex induces a local thinning of the ER membrane which is used to measure the length of the signal peptide (SP) h-region of protein substrates. This ensures the selectivity of the complex towards h-regions shorter than 18-20 amino acids. SPC associates with the translocon complex.</text>
</comment>
<dbReference type="NCBIfam" id="TIGR02228">
    <property type="entry name" value="sigpep_I_arch"/>
    <property type="match status" value="1"/>
</dbReference>
<accession>A0A0A2LF17</accession>
<dbReference type="InterPro" id="IPR019533">
    <property type="entry name" value="Peptidase_S26"/>
</dbReference>
<keyword evidence="17" id="KW-1185">Reference proteome</keyword>
<dbReference type="InterPro" id="IPR001733">
    <property type="entry name" value="Peptidase_S26B"/>
</dbReference>
<dbReference type="EC" id="3.4.21.89" evidence="4 15"/>
<sequence length="175" mass="19514">MISGNPSLKRSVSLLMPILLFMGLIFSAWKGMCAITGSTHPVMVVSSESMEPALYRGDLILLWNRQEEVKVGDIPVVWFPGRRLPMVHRAITVLNQSDDDRESTSRQLILTKGDNCQFDDSFFYPVGRAYVHREEIIGLVWGHIPYIGRVTLMLSENPAILYPAVATLIAVGLLG</sequence>
<dbReference type="PANTHER" id="PTHR10806:SF6">
    <property type="entry name" value="SIGNAL PEPTIDASE COMPLEX CATALYTIC SUBUNIT SEC11"/>
    <property type="match status" value="1"/>
</dbReference>
<dbReference type="HOGENOM" id="CLU_089996_0_1_1"/>
<evidence type="ECO:0000256" key="4">
    <source>
        <dbReference type="ARBA" id="ARBA00013208"/>
    </source>
</evidence>
<comment type="function">
    <text evidence="13">Catalytic component of the signal peptidase complex (SPC) which catalyzes the cleavage of N-terminal signal sequences from nascent proteins as they are translocated into the lumen of the endoplasmic reticulum. Specifically cleaves N-terminal signal peptides that contain a hydrophobic alpha-helix (h-region) shorter than 18-20 amino acids.</text>
</comment>
<dbReference type="STRING" id="40296.A0A0A2LF17"/>
<evidence type="ECO:0000256" key="1">
    <source>
        <dbReference type="ARBA" id="ARBA00000677"/>
    </source>
</evidence>
<evidence type="ECO:0000256" key="3">
    <source>
        <dbReference type="ARBA" id="ARBA00011035"/>
    </source>
</evidence>
<evidence type="ECO:0000256" key="5">
    <source>
        <dbReference type="ARBA" id="ARBA00019685"/>
    </source>
</evidence>
<comment type="caution">
    <text evidence="16">The sequence shown here is derived from an EMBL/GenBank/DDBJ whole genome shotgun (WGS) entry which is preliminary data.</text>
</comment>
<comment type="subcellular location">
    <subcellularLocation>
        <location evidence="2">Endoplasmic reticulum membrane</location>
        <topology evidence="2">Single-pass type II membrane protein</topology>
    </subcellularLocation>
</comment>
<dbReference type="GO" id="GO:0005787">
    <property type="term" value="C:signal peptidase complex"/>
    <property type="evidence" value="ECO:0007669"/>
    <property type="project" value="TreeGrafter"/>
</dbReference>
<dbReference type="CDD" id="cd06530">
    <property type="entry name" value="S26_SPase_I"/>
    <property type="match status" value="1"/>
</dbReference>
<keyword evidence="8 15" id="KW-0378">Hydrolase</keyword>
<evidence type="ECO:0000256" key="7">
    <source>
        <dbReference type="ARBA" id="ARBA00022692"/>
    </source>
</evidence>
<dbReference type="GO" id="GO:0006465">
    <property type="term" value="P:signal peptide processing"/>
    <property type="evidence" value="ECO:0007669"/>
    <property type="project" value="UniProtKB-UniRule"/>
</dbReference>
<feature type="transmembrane region" description="Helical" evidence="15">
    <location>
        <begin position="12"/>
        <end position="29"/>
    </location>
</feature>
<evidence type="ECO:0000256" key="12">
    <source>
        <dbReference type="ARBA" id="ARBA00023136"/>
    </source>
</evidence>
<evidence type="ECO:0000256" key="11">
    <source>
        <dbReference type="ARBA" id="ARBA00022989"/>
    </source>
</evidence>
<dbReference type="PhylomeDB" id="A0A0A2LF17"/>
<reference evidence="16 17" key="1">
    <citation type="journal article" date="2015" name="Mol. Plant Microbe Interact.">
        <title>Genome, transcriptome, and functional analyses of Penicillium expansum provide new insights into secondary metabolism and pathogenicity.</title>
        <authorList>
            <person name="Ballester A.R."/>
            <person name="Marcet-Houben M."/>
            <person name="Levin E."/>
            <person name="Sela N."/>
            <person name="Selma-Lazaro C."/>
            <person name="Carmona L."/>
            <person name="Wisniewski M."/>
            <person name="Droby S."/>
            <person name="Gonzalez-Candelas L."/>
            <person name="Gabaldon T."/>
        </authorList>
    </citation>
    <scope>NUCLEOTIDE SEQUENCE [LARGE SCALE GENOMIC DNA]</scope>
    <source>
        <strain evidence="16 17">PHI-1</strain>
    </source>
</reference>
<organism evidence="16 17">
    <name type="scientific">Penicillium italicum</name>
    <name type="common">Blue mold</name>
    <dbReference type="NCBI Taxonomy" id="40296"/>
    <lineage>
        <taxon>Eukaryota</taxon>
        <taxon>Fungi</taxon>
        <taxon>Dikarya</taxon>
        <taxon>Ascomycota</taxon>
        <taxon>Pezizomycotina</taxon>
        <taxon>Eurotiomycetes</taxon>
        <taxon>Eurotiomycetidae</taxon>
        <taxon>Eurotiales</taxon>
        <taxon>Aspergillaceae</taxon>
        <taxon>Penicillium</taxon>
    </lineage>
</organism>
<dbReference type="OMA" id="GSMEPFM"/>
<evidence type="ECO:0000256" key="13">
    <source>
        <dbReference type="ARBA" id="ARBA00045533"/>
    </source>
</evidence>
<protein>
    <recommendedName>
        <fullName evidence="5 15">Signal peptidase complex catalytic subunit SEC11</fullName>
        <ecNumber evidence="4 15">3.4.21.89</ecNumber>
    </recommendedName>
</protein>
<proteinExistence type="inferred from homology"/>
<dbReference type="GO" id="GO:0009003">
    <property type="term" value="F:signal peptidase activity"/>
    <property type="evidence" value="ECO:0007669"/>
    <property type="project" value="UniProtKB-EC"/>
</dbReference>
<gene>
    <name evidence="16" type="ORF">PITC_061150</name>
</gene>
<dbReference type="GO" id="GO:0004252">
    <property type="term" value="F:serine-type endopeptidase activity"/>
    <property type="evidence" value="ECO:0007669"/>
    <property type="project" value="InterPro"/>
</dbReference>
<keyword evidence="7 15" id="KW-0812">Transmembrane</keyword>
<dbReference type="PROSITE" id="PS00501">
    <property type="entry name" value="SPASE_I_1"/>
    <property type="match status" value="1"/>
</dbReference>
<dbReference type="InterPro" id="IPR036286">
    <property type="entry name" value="LexA/Signal_pep-like_sf"/>
</dbReference>
<evidence type="ECO:0000256" key="15">
    <source>
        <dbReference type="RuleBase" id="RU362047"/>
    </source>
</evidence>
<evidence type="ECO:0000256" key="6">
    <source>
        <dbReference type="ARBA" id="ARBA00022670"/>
    </source>
</evidence>
<keyword evidence="10 15" id="KW-0735">Signal-anchor</keyword>
<evidence type="ECO:0000256" key="10">
    <source>
        <dbReference type="ARBA" id="ARBA00022968"/>
    </source>
</evidence>
<dbReference type="EMBL" id="JQGA01000095">
    <property type="protein sequence ID" value="KGO77808.1"/>
    <property type="molecule type" value="Genomic_DNA"/>
</dbReference>
<dbReference type="Gene3D" id="2.10.109.10">
    <property type="entry name" value="Umud Fragment, subunit A"/>
    <property type="match status" value="1"/>
</dbReference>
<evidence type="ECO:0000256" key="8">
    <source>
        <dbReference type="ARBA" id="ARBA00022801"/>
    </source>
</evidence>
<dbReference type="SUPFAM" id="SSF51306">
    <property type="entry name" value="LexA/Signal peptidase"/>
    <property type="match status" value="1"/>
</dbReference>
<keyword evidence="6 15" id="KW-0645">Protease</keyword>
<dbReference type="PRINTS" id="PR00728">
    <property type="entry name" value="SIGNALPTASE"/>
</dbReference>
<dbReference type="PANTHER" id="PTHR10806">
    <property type="entry name" value="SIGNAL PEPTIDASE COMPLEX CATALYTIC SUBUNIT SEC11"/>
    <property type="match status" value="1"/>
</dbReference>
<evidence type="ECO:0000256" key="9">
    <source>
        <dbReference type="ARBA" id="ARBA00022824"/>
    </source>
</evidence>
<evidence type="ECO:0000313" key="17">
    <source>
        <dbReference type="Proteomes" id="UP000030104"/>
    </source>
</evidence>
<dbReference type="AlphaFoldDB" id="A0A0A2LF17"/>
<evidence type="ECO:0000313" key="16">
    <source>
        <dbReference type="EMBL" id="KGO77808.1"/>
    </source>
</evidence>
<evidence type="ECO:0000256" key="14">
    <source>
        <dbReference type="ARBA" id="ARBA00047037"/>
    </source>
</evidence>
<dbReference type="Proteomes" id="UP000030104">
    <property type="component" value="Unassembled WGS sequence"/>
</dbReference>
<comment type="catalytic activity">
    <reaction evidence="1 15">
        <text>Cleavage of hydrophobic, N-terminal signal or leader sequences from secreted and periplasmic proteins.</text>
        <dbReference type="EC" id="3.4.21.89"/>
    </reaction>
</comment>
<keyword evidence="12 15" id="KW-0472">Membrane</keyword>